<dbReference type="Gene3D" id="3.40.250.10">
    <property type="entry name" value="Rhodanese-like domain"/>
    <property type="match status" value="1"/>
</dbReference>
<dbReference type="Gene3D" id="3.40.30.10">
    <property type="entry name" value="Glutaredoxin"/>
    <property type="match status" value="1"/>
</dbReference>
<dbReference type="InterPro" id="IPR050229">
    <property type="entry name" value="GlpE_sulfurtransferase"/>
</dbReference>
<accession>A0A2T0SXZ2</accession>
<dbReference type="SMART" id="SM00450">
    <property type="entry name" value="RHOD"/>
    <property type="match status" value="1"/>
</dbReference>
<dbReference type="InterPro" id="IPR017937">
    <property type="entry name" value="Thioredoxin_CS"/>
</dbReference>
<dbReference type="PANTHER" id="PTHR43031">
    <property type="entry name" value="FAD-DEPENDENT OXIDOREDUCTASE"/>
    <property type="match status" value="1"/>
</dbReference>
<dbReference type="CDD" id="cd02947">
    <property type="entry name" value="TRX_family"/>
    <property type="match status" value="1"/>
</dbReference>
<dbReference type="OrthoDB" id="9808735at2"/>
<dbReference type="PRINTS" id="PR00421">
    <property type="entry name" value="THIOREDOXIN"/>
</dbReference>
<dbReference type="AlphaFoldDB" id="A0A2T0SXZ2"/>
<comment type="caution">
    <text evidence="5">The sequence shown here is derived from an EMBL/GenBank/DDBJ whole genome shotgun (WGS) entry which is preliminary data.</text>
</comment>
<evidence type="ECO:0000313" key="6">
    <source>
        <dbReference type="Proteomes" id="UP000238375"/>
    </source>
</evidence>
<feature type="domain" description="Rhodanese" evidence="3">
    <location>
        <begin position="32"/>
        <end position="122"/>
    </location>
</feature>
<keyword evidence="6" id="KW-1185">Reference proteome</keyword>
<dbReference type="PANTHER" id="PTHR43031:SF1">
    <property type="entry name" value="PYRIDINE NUCLEOTIDE-DISULPHIDE OXIDOREDUCTASE"/>
    <property type="match status" value="1"/>
</dbReference>
<dbReference type="Pfam" id="PF00581">
    <property type="entry name" value="Rhodanese"/>
    <property type="match status" value="1"/>
</dbReference>
<evidence type="ECO:0000256" key="2">
    <source>
        <dbReference type="SAM" id="SignalP"/>
    </source>
</evidence>
<dbReference type="RefSeq" id="WP_106138023.1">
    <property type="nucleotide sequence ID" value="NZ_PVTE01000009.1"/>
</dbReference>
<name>A0A2T0SXZ2_9BACT</name>
<evidence type="ECO:0000313" key="5">
    <source>
        <dbReference type="EMBL" id="PRY38285.1"/>
    </source>
</evidence>
<protein>
    <submittedName>
        <fullName evidence="5">Thioredoxin</fullName>
    </submittedName>
</protein>
<dbReference type="EMBL" id="PVTE01000009">
    <property type="protein sequence ID" value="PRY38285.1"/>
    <property type="molecule type" value="Genomic_DNA"/>
</dbReference>
<dbReference type="PROSITE" id="PS51352">
    <property type="entry name" value="THIOREDOXIN_2"/>
    <property type="match status" value="1"/>
</dbReference>
<feature type="domain" description="Thioredoxin" evidence="4">
    <location>
        <begin position="114"/>
        <end position="228"/>
    </location>
</feature>
<dbReference type="PROSITE" id="PS00194">
    <property type="entry name" value="THIOREDOXIN_1"/>
    <property type="match status" value="1"/>
</dbReference>
<dbReference type="Proteomes" id="UP000238375">
    <property type="component" value="Unassembled WGS sequence"/>
</dbReference>
<dbReference type="InterPro" id="IPR036249">
    <property type="entry name" value="Thioredoxin-like_sf"/>
</dbReference>
<proteinExistence type="predicted"/>
<keyword evidence="1" id="KW-0676">Redox-active center</keyword>
<evidence type="ECO:0000259" key="3">
    <source>
        <dbReference type="PROSITE" id="PS50206"/>
    </source>
</evidence>
<keyword evidence="2" id="KW-0732">Signal</keyword>
<dbReference type="SUPFAM" id="SSF52833">
    <property type="entry name" value="Thioredoxin-like"/>
    <property type="match status" value="1"/>
</dbReference>
<evidence type="ECO:0000256" key="1">
    <source>
        <dbReference type="ARBA" id="ARBA00023284"/>
    </source>
</evidence>
<dbReference type="InterPro" id="IPR036873">
    <property type="entry name" value="Rhodanese-like_dom_sf"/>
</dbReference>
<dbReference type="Pfam" id="PF00085">
    <property type="entry name" value="Thioredoxin"/>
    <property type="match status" value="1"/>
</dbReference>
<organism evidence="5 6">
    <name type="scientific">Spirosoma oryzae</name>
    <dbReference type="NCBI Taxonomy" id="1469603"/>
    <lineage>
        <taxon>Bacteria</taxon>
        <taxon>Pseudomonadati</taxon>
        <taxon>Bacteroidota</taxon>
        <taxon>Cytophagia</taxon>
        <taxon>Cytophagales</taxon>
        <taxon>Cytophagaceae</taxon>
        <taxon>Spirosoma</taxon>
    </lineage>
</organism>
<feature type="signal peptide" evidence="2">
    <location>
        <begin position="1"/>
        <end position="23"/>
    </location>
</feature>
<dbReference type="PROSITE" id="PS50206">
    <property type="entry name" value="RHODANESE_3"/>
    <property type="match status" value="1"/>
</dbReference>
<dbReference type="InterPro" id="IPR013766">
    <property type="entry name" value="Thioredoxin_domain"/>
</dbReference>
<gene>
    <name evidence="5" type="ORF">CLV58_10912</name>
</gene>
<dbReference type="SUPFAM" id="SSF52821">
    <property type="entry name" value="Rhodanese/Cell cycle control phosphatase"/>
    <property type="match status" value="1"/>
</dbReference>
<dbReference type="InterPro" id="IPR001763">
    <property type="entry name" value="Rhodanese-like_dom"/>
</dbReference>
<evidence type="ECO:0000259" key="4">
    <source>
        <dbReference type="PROSITE" id="PS51352"/>
    </source>
</evidence>
<sequence>MKFILLSLLLGAAVSGQAQTVSADTFATQLKQSAQAQLIDVRTPAEFADGHLPNAVNINSQRPDFSQALGQLDKSKPVFVYCMSGGRSKGAVETLRELGYTDVHELRGGYLKWASKMMPVAGVTHSTAKPEWPVARFDSLRQKQSLLMVDVYAPWCGPCKKMAPAIVKLQQEFAGSATILKVNADTEKPFLAAYQVDELPTILVFRNGKLVDRQIGYRDEAAMRALLK</sequence>
<feature type="chain" id="PRO_5015573635" evidence="2">
    <location>
        <begin position="24"/>
        <end position="228"/>
    </location>
</feature>
<reference evidence="5 6" key="1">
    <citation type="submission" date="2018-03" db="EMBL/GenBank/DDBJ databases">
        <title>Genomic Encyclopedia of Archaeal and Bacterial Type Strains, Phase II (KMG-II): from individual species to whole genera.</title>
        <authorList>
            <person name="Goeker M."/>
        </authorList>
    </citation>
    <scope>NUCLEOTIDE SEQUENCE [LARGE SCALE GENOMIC DNA]</scope>
    <source>
        <strain evidence="5 6">DSM 28354</strain>
    </source>
</reference>
<dbReference type="CDD" id="cd00158">
    <property type="entry name" value="RHOD"/>
    <property type="match status" value="1"/>
</dbReference>